<name>A0ABS3RTR4_9ACTN</name>
<dbReference type="RefSeq" id="WP_208242052.1">
    <property type="nucleotide sequence ID" value="NZ_JAGEPF010000010.1"/>
</dbReference>
<evidence type="ECO:0000313" key="2">
    <source>
        <dbReference type="Proteomes" id="UP000680206"/>
    </source>
</evidence>
<protein>
    <recommendedName>
        <fullName evidence="3">Transposase</fullName>
    </recommendedName>
</protein>
<keyword evidence="2" id="KW-1185">Reference proteome</keyword>
<proteinExistence type="predicted"/>
<evidence type="ECO:0000313" key="1">
    <source>
        <dbReference type="EMBL" id="MBO2459415.1"/>
    </source>
</evidence>
<evidence type="ECO:0008006" key="3">
    <source>
        <dbReference type="Google" id="ProtNLM"/>
    </source>
</evidence>
<gene>
    <name evidence="1" type="ORF">J4709_17700</name>
</gene>
<organism evidence="1 2">
    <name type="scientific">Actinomadura violacea</name>
    <dbReference type="NCBI Taxonomy" id="2819934"/>
    <lineage>
        <taxon>Bacteria</taxon>
        <taxon>Bacillati</taxon>
        <taxon>Actinomycetota</taxon>
        <taxon>Actinomycetes</taxon>
        <taxon>Streptosporangiales</taxon>
        <taxon>Thermomonosporaceae</taxon>
        <taxon>Actinomadura</taxon>
    </lineage>
</organism>
<dbReference type="EMBL" id="JAGEPF010000010">
    <property type="protein sequence ID" value="MBO2459415.1"/>
    <property type="molecule type" value="Genomic_DNA"/>
</dbReference>
<dbReference type="Proteomes" id="UP000680206">
    <property type="component" value="Unassembled WGS sequence"/>
</dbReference>
<sequence>MAADLDEYDYLRRLELLARELVNSAHREGWLDSEPGTEGVTPLRRTVDEIARTKPSRS</sequence>
<comment type="caution">
    <text evidence="1">The sequence shown here is derived from an EMBL/GenBank/DDBJ whole genome shotgun (WGS) entry which is preliminary data.</text>
</comment>
<accession>A0ABS3RTR4</accession>
<reference evidence="1 2" key="1">
    <citation type="submission" date="2021-03" db="EMBL/GenBank/DDBJ databases">
        <title>Actinomadura violae sp. nov., isolated from lichen in Thailand.</title>
        <authorList>
            <person name="Kanchanasin P."/>
            <person name="Saeng-In P."/>
            <person name="Phongsopitanun W."/>
            <person name="Yuki M."/>
            <person name="Kudo T."/>
            <person name="Ohkuma M."/>
            <person name="Tanasupawat S."/>
        </authorList>
    </citation>
    <scope>NUCLEOTIDE SEQUENCE [LARGE SCALE GENOMIC DNA]</scope>
    <source>
        <strain evidence="1 2">LCR2-06</strain>
    </source>
</reference>